<sequence length="220" mass="24168">MKRFFGTSSKAPAKPAPSLAEASGHIDGRVTHIEAQIKKCDDELARYKQQLASVRGPAQAGIKQQALTVLKRKKMYEQQRDQLQGTQFNVDQAAFATEQLETTAMTVDAMKAANVNLKQQFKKMDIDEIERVQEDMADLMLDQEEINDILSRNYALPQDIDEGELEAEFAALQDDVALDDATAAADSVPSYLPANLPGVPSNPIGEHATPEQQVGLQQNA</sequence>
<dbReference type="AlphaFoldDB" id="A0A0G4FPR3"/>
<dbReference type="STRING" id="1169540.A0A0G4FPR3"/>
<evidence type="ECO:0008006" key="6">
    <source>
        <dbReference type="Google" id="ProtNLM"/>
    </source>
</evidence>
<dbReference type="PhylomeDB" id="A0A0G4FPR3"/>
<evidence type="ECO:0000256" key="1">
    <source>
        <dbReference type="ARBA" id="ARBA00006190"/>
    </source>
</evidence>
<dbReference type="PANTHER" id="PTHR22761">
    <property type="entry name" value="CHARGED MULTIVESICULAR BODY PROTEIN"/>
    <property type="match status" value="1"/>
</dbReference>
<feature type="compositionally biased region" description="Polar residues" evidence="3">
    <location>
        <begin position="210"/>
        <end position="220"/>
    </location>
</feature>
<evidence type="ECO:0000256" key="2">
    <source>
        <dbReference type="ARBA" id="ARBA00023054"/>
    </source>
</evidence>
<proteinExistence type="inferred from homology"/>
<dbReference type="OrthoDB" id="3973241at2759"/>
<gene>
    <name evidence="4" type="ORF">Vbra_749</name>
</gene>
<feature type="region of interest" description="Disordered" evidence="3">
    <location>
        <begin position="196"/>
        <end position="220"/>
    </location>
</feature>
<name>A0A0G4FPR3_VITBC</name>
<feature type="compositionally biased region" description="Low complexity" evidence="3">
    <location>
        <begin position="8"/>
        <end position="18"/>
    </location>
</feature>
<evidence type="ECO:0000256" key="3">
    <source>
        <dbReference type="SAM" id="MobiDB-lite"/>
    </source>
</evidence>
<dbReference type="InParanoid" id="A0A0G4FPR3"/>
<dbReference type="EMBL" id="CDMY01000477">
    <property type="protein sequence ID" value="CEM16447.1"/>
    <property type="molecule type" value="Genomic_DNA"/>
</dbReference>
<dbReference type="Pfam" id="PF03357">
    <property type="entry name" value="Snf7"/>
    <property type="match status" value="1"/>
</dbReference>
<dbReference type="Proteomes" id="UP000041254">
    <property type="component" value="Unassembled WGS sequence"/>
</dbReference>
<reference evidence="4 5" key="1">
    <citation type="submission" date="2014-11" db="EMBL/GenBank/DDBJ databases">
        <authorList>
            <person name="Zhu J."/>
            <person name="Qi W."/>
            <person name="Song R."/>
        </authorList>
    </citation>
    <scope>NUCLEOTIDE SEQUENCE [LARGE SCALE GENOMIC DNA]</scope>
</reference>
<dbReference type="Gene3D" id="6.10.250.1710">
    <property type="match status" value="1"/>
</dbReference>
<dbReference type="FunCoup" id="A0A0G4FPR3">
    <property type="interactions" value="282"/>
</dbReference>
<dbReference type="GO" id="GO:0005771">
    <property type="term" value="C:multivesicular body"/>
    <property type="evidence" value="ECO:0007669"/>
    <property type="project" value="TreeGrafter"/>
</dbReference>
<dbReference type="GO" id="GO:0032511">
    <property type="term" value="P:late endosome to vacuole transport via multivesicular body sorting pathway"/>
    <property type="evidence" value="ECO:0007669"/>
    <property type="project" value="TreeGrafter"/>
</dbReference>
<dbReference type="Gene3D" id="1.10.287.1060">
    <property type="entry name" value="ESAT-6-like"/>
    <property type="match status" value="1"/>
</dbReference>
<dbReference type="InterPro" id="IPR005024">
    <property type="entry name" value="Snf7_fam"/>
</dbReference>
<dbReference type="VEuPathDB" id="CryptoDB:Vbra_749"/>
<dbReference type="PANTHER" id="PTHR22761:SF12">
    <property type="entry name" value="CHARGED MULTIVESICULAR BODY PROTEIN 5"/>
    <property type="match status" value="1"/>
</dbReference>
<organism evidence="4 5">
    <name type="scientific">Vitrella brassicaformis (strain CCMP3155)</name>
    <dbReference type="NCBI Taxonomy" id="1169540"/>
    <lineage>
        <taxon>Eukaryota</taxon>
        <taxon>Sar</taxon>
        <taxon>Alveolata</taxon>
        <taxon>Colpodellida</taxon>
        <taxon>Vitrellaceae</taxon>
        <taxon>Vitrella</taxon>
    </lineage>
</organism>
<comment type="similarity">
    <text evidence="1">Belongs to the SNF7 family.</text>
</comment>
<evidence type="ECO:0000313" key="4">
    <source>
        <dbReference type="EMBL" id="CEM16447.1"/>
    </source>
</evidence>
<evidence type="ECO:0000313" key="5">
    <source>
        <dbReference type="Proteomes" id="UP000041254"/>
    </source>
</evidence>
<dbReference type="OMA" id="GVKQMQK"/>
<protein>
    <recommendedName>
        <fullName evidence="6">Charged multivesicular body protein 5</fullName>
    </recommendedName>
</protein>
<accession>A0A0G4FPR3</accession>
<keyword evidence="2" id="KW-0175">Coiled coil</keyword>
<keyword evidence="5" id="KW-1185">Reference proteome</keyword>
<dbReference type="GO" id="GO:0006900">
    <property type="term" value="P:vesicle budding from membrane"/>
    <property type="evidence" value="ECO:0007669"/>
    <property type="project" value="TreeGrafter"/>
</dbReference>
<feature type="region of interest" description="Disordered" evidence="3">
    <location>
        <begin position="1"/>
        <end position="24"/>
    </location>
</feature>